<dbReference type="GO" id="GO:0000981">
    <property type="term" value="F:DNA-binding transcription factor activity, RNA polymerase II-specific"/>
    <property type="evidence" value="ECO:0007669"/>
    <property type="project" value="TreeGrafter"/>
</dbReference>
<comment type="caution">
    <text evidence="4">The sequence shown here is derived from an EMBL/GenBank/DDBJ whole genome shotgun (WGS) entry which is preliminary data.</text>
</comment>
<evidence type="ECO:0008006" key="6">
    <source>
        <dbReference type="Google" id="ProtNLM"/>
    </source>
</evidence>
<dbReference type="InterPro" id="IPR001005">
    <property type="entry name" value="SANT/Myb"/>
</dbReference>
<dbReference type="EMBL" id="PDNA01000223">
    <property type="protein sequence ID" value="PGH02437.1"/>
    <property type="molecule type" value="Genomic_DNA"/>
</dbReference>
<reference evidence="4 5" key="1">
    <citation type="submission" date="2017-10" db="EMBL/GenBank/DDBJ databases">
        <title>Comparative genomics in systemic dimorphic fungi from Ajellomycetaceae.</title>
        <authorList>
            <person name="Munoz J.F."/>
            <person name="Mcewen J.G."/>
            <person name="Clay O.K."/>
            <person name="Cuomo C.A."/>
        </authorList>
    </citation>
    <scope>NUCLEOTIDE SEQUENCE [LARGE SCALE GENOMIC DNA]</scope>
    <source>
        <strain evidence="4 5">UAMH7299</strain>
    </source>
</reference>
<organism evidence="4 5">
    <name type="scientific">Polytolypa hystricis (strain UAMH7299)</name>
    <dbReference type="NCBI Taxonomy" id="1447883"/>
    <lineage>
        <taxon>Eukaryota</taxon>
        <taxon>Fungi</taxon>
        <taxon>Dikarya</taxon>
        <taxon>Ascomycota</taxon>
        <taxon>Pezizomycotina</taxon>
        <taxon>Eurotiomycetes</taxon>
        <taxon>Eurotiomycetidae</taxon>
        <taxon>Onygenales</taxon>
        <taxon>Onygenales incertae sedis</taxon>
        <taxon>Polytolypa</taxon>
    </lineage>
</organism>
<feature type="compositionally biased region" description="Low complexity" evidence="1">
    <location>
        <begin position="187"/>
        <end position="199"/>
    </location>
</feature>
<feature type="region of interest" description="Disordered" evidence="1">
    <location>
        <begin position="22"/>
        <end position="41"/>
    </location>
</feature>
<evidence type="ECO:0000256" key="1">
    <source>
        <dbReference type="SAM" id="MobiDB-lite"/>
    </source>
</evidence>
<dbReference type="SMART" id="SM00717">
    <property type="entry name" value="SANT"/>
    <property type="match status" value="2"/>
</dbReference>
<dbReference type="AlphaFoldDB" id="A0A2B7X0U8"/>
<keyword evidence="5" id="KW-1185">Reference proteome</keyword>
<feature type="domain" description="HTH myb-type" evidence="3">
    <location>
        <begin position="87"/>
        <end position="137"/>
    </location>
</feature>
<evidence type="ECO:0000313" key="4">
    <source>
        <dbReference type="EMBL" id="PGH02437.1"/>
    </source>
</evidence>
<feature type="domain" description="Myb-like" evidence="2">
    <location>
        <begin position="31"/>
        <end position="81"/>
    </location>
</feature>
<sequence length="364" mass="39208">MIDGVLGLGTKSLSLHADMQMPDSKPQKAAANGLNTGTWSPAEDDRLREAVAKYGTRWVVVAAEVSTRNGDQCAKRWTENLNPDLDHSPWTPQEDRLLMQLVETYGRNWKFMANSFLESRAPLALKNRYSLLMRRLKRQGSAGSKQLPSSTVTSASSTMTFPAQYQNYFDLSVGSTDISPPIEEDGSGTSSPYRSSRSGTEGDLTRPTSRVGSFTDLTSIFGTTIAGTTYGQGMANHNVLTTTATSSSMVPAAAGDTTQATKDVWHTFLGTDAVSSDAAGNISMELDSGSESAEILIRQALETELLQGQAESCVTQDNAVEYSVTCSRGKLKNLAHYLCDAAMSETGPGSSEEDQVTLTLRLKN</sequence>
<dbReference type="STRING" id="1447883.A0A2B7X0U8"/>
<dbReference type="SUPFAM" id="SSF46689">
    <property type="entry name" value="Homeodomain-like"/>
    <property type="match status" value="1"/>
</dbReference>
<dbReference type="InterPro" id="IPR050560">
    <property type="entry name" value="MYB_TF"/>
</dbReference>
<dbReference type="PROSITE" id="PS50090">
    <property type="entry name" value="MYB_LIKE"/>
    <property type="match status" value="2"/>
</dbReference>
<dbReference type="InterPro" id="IPR017930">
    <property type="entry name" value="Myb_dom"/>
</dbReference>
<dbReference type="GO" id="GO:0000978">
    <property type="term" value="F:RNA polymerase II cis-regulatory region sequence-specific DNA binding"/>
    <property type="evidence" value="ECO:0007669"/>
    <property type="project" value="TreeGrafter"/>
</dbReference>
<dbReference type="OrthoDB" id="4170767at2759"/>
<dbReference type="PROSITE" id="PS51294">
    <property type="entry name" value="HTH_MYB"/>
    <property type="match status" value="2"/>
</dbReference>
<evidence type="ECO:0000313" key="5">
    <source>
        <dbReference type="Proteomes" id="UP000224634"/>
    </source>
</evidence>
<dbReference type="Gene3D" id="1.10.10.60">
    <property type="entry name" value="Homeodomain-like"/>
    <property type="match status" value="2"/>
</dbReference>
<dbReference type="Proteomes" id="UP000224634">
    <property type="component" value="Unassembled WGS sequence"/>
</dbReference>
<dbReference type="InterPro" id="IPR009057">
    <property type="entry name" value="Homeodomain-like_sf"/>
</dbReference>
<dbReference type="Pfam" id="PF13921">
    <property type="entry name" value="Myb_DNA-bind_6"/>
    <property type="match status" value="1"/>
</dbReference>
<name>A0A2B7X0U8_POLH7</name>
<gene>
    <name evidence="4" type="ORF">AJ80_08857</name>
</gene>
<evidence type="ECO:0000259" key="2">
    <source>
        <dbReference type="PROSITE" id="PS50090"/>
    </source>
</evidence>
<feature type="region of interest" description="Disordered" evidence="1">
    <location>
        <begin position="176"/>
        <end position="211"/>
    </location>
</feature>
<accession>A0A2B7X0U8</accession>
<protein>
    <recommendedName>
        <fullName evidence="6">Myb-like domain-containing protein</fullName>
    </recommendedName>
</protein>
<proteinExistence type="predicted"/>
<feature type="domain" description="HTH myb-type" evidence="3">
    <location>
        <begin position="31"/>
        <end position="85"/>
    </location>
</feature>
<feature type="domain" description="Myb-like" evidence="2">
    <location>
        <begin position="82"/>
        <end position="133"/>
    </location>
</feature>
<dbReference type="PANTHER" id="PTHR45614">
    <property type="entry name" value="MYB PROTEIN-RELATED"/>
    <property type="match status" value="1"/>
</dbReference>
<dbReference type="GO" id="GO:0005634">
    <property type="term" value="C:nucleus"/>
    <property type="evidence" value="ECO:0007669"/>
    <property type="project" value="TreeGrafter"/>
</dbReference>
<dbReference type="CDD" id="cd00167">
    <property type="entry name" value="SANT"/>
    <property type="match status" value="2"/>
</dbReference>
<evidence type="ECO:0000259" key="3">
    <source>
        <dbReference type="PROSITE" id="PS51294"/>
    </source>
</evidence>